<sequence>VIIMSSPSKVHRSGDTLMVRSVVSGDHIYEESEDETDLPQCKIKRNYTCTHCTYYTQNPRSYLYHLKDEHGEKIKVYECPSCLYASKHSQKLQRHVHMVHVIGRGAAVGFKKKKGEIIKTKLWNNLSTEGAEQVEKKFGADSKMVNVSGNITAKMGGGDVRECSLCSFTSSNPSEVLKHERTAHLKKKFYRCSKCNYVTHMKARYTKHVKYHSMPMIKCDLCDFRTPYKWNLDRHYKNHTGDGAYRCALCNFTADIKQSLTVHEMNHHVPPVGQPASAGSGAGAARRRNKVGASDSTVLEEEIDQEELELLRMEREDAADSAPSYQAQGIKQTVPAVTNAATNNSGSKSSAIPDTSNVNSNGSSNRINTITAPAGNTRRTPKIKVTFKKLKTASSQEQNERHNFRTDFIHPDDIIHHKNGNVYIKNLKCRMCNYKAAWEGEMARHESKAHGIHRPIAVKQTLKKVPRPIPNLIPIQNKVMPSGSVKSLPILRIPTVRGRAATSLLKPQQLQTSSQESGLSERDLNEICAKSCPNSSLKDFASLIGGEDAFKLPDDEVSDGVPKKTSPKQGEEKYFDEDEVVHSDMQSQAKPDISSSRTDLSFKKKNASFFDKLKEKLLVGAGESCNLLVIRSCTPALETTAVMAVGSMEAVVWCWLVVLNSLLPDVSTVVSVARLVQICKSPISEGSLVGIETAPGYGAVTSKISSDSLDGLVPDVDSKTALTVKKVFKCPNCSFWASTASRFHVHIVGHLNKKPFECSLCAYRSNWRWDITKHIRLKSARDVGHERARVLMTDETGRRNYSKYNKYLTLMRVHEPTAESSGSGRRSKGLDLSQGMALHSGVGILQQQLPAPPRLTRAPTPILSNVPHLGPGAPLRPPPPLRAAHNMVFPGPPPLQPQPSALLQQRQQQQQQQQQQEHQQQQQDLDLDMSHKHALKRPAVKSGCNSEGQQPSKRPSTDSKKTLWKCKKCNYRDASRELVLAHVKEHYQQRLQQANMSACDKCPFTSDSAVVMGAHKEQHLSRPGAIFKCYFCPFYVSLKRDLLQHMTLHGVTEPEDYISKAMQGKTVQKMTPVKAENRTDEQGGRQHHNIDTSPHKRYKCVGCPYVSNSKSQFLYHKQFHRPRGAPFKCGLCSYNVSRRHLLHQHLRVHGILIPPQKSPTKASDKETREDGSDEIEEVAVVSQRAAIPVASASVLDTRRMTDIPLVWVSREGKFSKMFKCRFCPHVNLRKANIQEHEKMHRVRNASGIAEVDTLKDRQLKEQGASGSKQLQQQPVQQHHCPDCSYICNNAGVLSAHAKVHQGLYGQVHGLVDSTRSDEAQLQELSANMSKDSDDDSMDSKAGVDSGRLLYFCSHCPARFLFEKELTIHTRFHEIRLAHRCESCSYTARQRPHLLAHLKVHADEYQERTNMLSNMYKTSPQYPRPRSAVIVEGPGVSGPVWVVISGAAPPQRQQPLEQEPSSSDAPAAPARPVVKQYACKLCPARFFKFVALEYHTSLHGGSGPHKCRSCDYAVKTYGNLVKHEMIHDGTSKHQQSSSAGKNKSSSGSVPLSGTDLFQQRAEAQKQRNNDSGARRNITDHPPLHVDPQFGILMHGNPDFIYPTYLKNGRLKEKRYKCHKCPSAFEKREQYKVHLSLHGSKQRYRCDKCDYAVKYCANYIQHLRKHKTNEEALEARKLEKLAKEGGTVKDEGGEVEVAEESSAVEDDIPPQTPRSMKTIGSLPTGRHGPLPLSMADRQTILLLQQRRSSNASSSREGGDERKCFRCPHCPYSSQRRDGVESHIKRHLSVSGVRGAFICSHCDYTVPQLHFLREHNKVHFKKLQPDVYMKYDRIELWAYEDGKENVNQTVEGFLSNSPESSGKKLVFQDTGNVQAPDDRFHPVLPQVKDEEEEVEKVYIDLRTGEPICEKSSSGDTQDVVEEGCKELVTCSMVEVKMVLLHCYAGKGICVFVLRQAIKEIVSELSVTSWCEL</sequence>
<dbReference type="GO" id="GO:0005634">
    <property type="term" value="C:nucleus"/>
    <property type="evidence" value="ECO:0007669"/>
    <property type="project" value="TreeGrafter"/>
</dbReference>
<feature type="domain" description="C2H2-type" evidence="7">
    <location>
        <begin position="728"/>
        <end position="755"/>
    </location>
</feature>
<feature type="region of interest" description="Disordered" evidence="6">
    <location>
        <begin position="341"/>
        <end position="376"/>
    </location>
</feature>
<dbReference type="PROSITE" id="PS00028">
    <property type="entry name" value="ZINC_FINGER_C2H2_1"/>
    <property type="match status" value="9"/>
</dbReference>
<dbReference type="EMBL" id="BLKM01000426">
    <property type="protein sequence ID" value="GFG33389.1"/>
    <property type="molecule type" value="Genomic_DNA"/>
</dbReference>
<feature type="non-terminal residue" evidence="8">
    <location>
        <position position="1"/>
    </location>
</feature>
<feature type="region of interest" description="Disordered" evidence="6">
    <location>
        <begin position="1682"/>
        <end position="1728"/>
    </location>
</feature>
<feature type="domain" description="C2H2-type" evidence="7">
    <location>
        <begin position="1127"/>
        <end position="1154"/>
    </location>
</feature>
<evidence type="ECO:0000256" key="2">
    <source>
        <dbReference type="ARBA" id="ARBA00022737"/>
    </source>
</evidence>
<feature type="domain" description="C2H2-type" evidence="7">
    <location>
        <begin position="1350"/>
        <end position="1372"/>
    </location>
</feature>
<proteinExistence type="predicted"/>
<keyword evidence="2" id="KW-0677">Repeat</keyword>
<feature type="compositionally biased region" description="Acidic residues" evidence="6">
    <location>
        <begin position="1691"/>
        <end position="1706"/>
    </location>
</feature>
<dbReference type="SMART" id="SM00355">
    <property type="entry name" value="ZnF_C2H2"/>
    <property type="match status" value="24"/>
</dbReference>
<feature type="domain" description="C2H2-type" evidence="7">
    <location>
        <begin position="1614"/>
        <end position="1641"/>
    </location>
</feature>
<dbReference type="FunCoup" id="A0A6L2PLD3">
    <property type="interactions" value="222"/>
</dbReference>
<feature type="compositionally biased region" description="Low complexity" evidence="6">
    <location>
        <begin position="854"/>
        <end position="873"/>
    </location>
</feature>
<feature type="domain" description="C2H2-type" evidence="7">
    <location>
        <begin position="1378"/>
        <end position="1405"/>
    </location>
</feature>
<feature type="domain" description="C2H2-type" evidence="7">
    <location>
        <begin position="217"/>
        <end position="244"/>
    </location>
</feature>
<dbReference type="Proteomes" id="UP000502823">
    <property type="component" value="Unassembled WGS sequence"/>
</dbReference>
<name>A0A6L2PLD3_COPFO</name>
<feature type="region of interest" description="Disordered" evidence="6">
    <location>
        <begin position="937"/>
        <end position="959"/>
    </location>
</feature>
<feature type="compositionally biased region" description="Polar residues" evidence="6">
    <location>
        <begin position="341"/>
        <end position="371"/>
    </location>
</feature>
<keyword evidence="4" id="KW-0862">Zinc</keyword>
<dbReference type="InterPro" id="IPR013087">
    <property type="entry name" value="Znf_C2H2_type"/>
</dbReference>
<organism evidence="8 9">
    <name type="scientific">Coptotermes formosanus</name>
    <name type="common">Formosan subterranean termite</name>
    <dbReference type="NCBI Taxonomy" id="36987"/>
    <lineage>
        <taxon>Eukaryota</taxon>
        <taxon>Metazoa</taxon>
        <taxon>Ecdysozoa</taxon>
        <taxon>Arthropoda</taxon>
        <taxon>Hexapoda</taxon>
        <taxon>Insecta</taxon>
        <taxon>Pterygota</taxon>
        <taxon>Neoptera</taxon>
        <taxon>Polyneoptera</taxon>
        <taxon>Dictyoptera</taxon>
        <taxon>Blattodea</taxon>
        <taxon>Blattoidea</taxon>
        <taxon>Termitoidae</taxon>
        <taxon>Rhinotermitidae</taxon>
        <taxon>Coptotermes</taxon>
    </lineage>
</organism>
<evidence type="ECO:0000313" key="9">
    <source>
        <dbReference type="Proteomes" id="UP000502823"/>
    </source>
</evidence>
<feature type="domain" description="C2H2-type" evidence="7">
    <location>
        <begin position="1642"/>
        <end position="1669"/>
    </location>
</feature>
<feature type="domain" description="C2H2-type" evidence="7">
    <location>
        <begin position="1476"/>
        <end position="1503"/>
    </location>
</feature>
<dbReference type="FunFam" id="3.30.160.60:FF:001268">
    <property type="entry name" value="Uncharacterized protein, isoform C"/>
    <property type="match status" value="1"/>
</dbReference>
<protein>
    <recommendedName>
        <fullName evidence="7">C2H2-type domain-containing protein</fullName>
    </recommendedName>
</protein>
<dbReference type="PANTHER" id="PTHR24403:SF67">
    <property type="entry name" value="FI01116P-RELATED"/>
    <property type="match status" value="1"/>
</dbReference>
<dbReference type="InterPro" id="IPR036236">
    <property type="entry name" value="Znf_C2H2_sf"/>
</dbReference>
<evidence type="ECO:0000256" key="5">
    <source>
        <dbReference type="PROSITE-ProRule" id="PRU00042"/>
    </source>
</evidence>
<evidence type="ECO:0000313" key="8">
    <source>
        <dbReference type="EMBL" id="GFG33389.1"/>
    </source>
</evidence>
<feature type="region of interest" description="Disordered" evidence="6">
    <location>
        <begin position="273"/>
        <end position="299"/>
    </location>
</feature>
<feature type="region of interest" description="Disordered" evidence="6">
    <location>
        <begin position="852"/>
        <end position="925"/>
    </location>
</feature>
<feature type="domain" description="C2H2-type" evidence="7">
    <location>
        <begin position="1504"/>
        <end position="1531"/>
    </location>
</feature>
<feature type="compositionally biased region" description="Low complexity" evidence="6">
    <location>
        <begin position="898"/>
        <end position="924"/>
    </location>
</feature>
<dbReference type="Gene3D" id="3.30.160.60">
    <property type="entry name" value="Classic Zinc Finger"/>
    <property type="match status" value="9"/>
</dbReference>
<evidence type="ECO:0000259" key="7">
    <source>
        <dbReference type="PROSITE" id="PS50157"/>
    </source>
</evidence>
<dbReference type="FunFam" id="3.30.160.60:FF:000894">
    <property type="entry name" value="Uncharacterized protein, isoform C"/>
    <property type="match status" value="1"/>
</dbReference>
<evidence type="ECO:0000256" key="6">
    <source>
        <dbReference type="SAM" id="MobiDB-lite"/>
    </source>
</evidence>
<dbReference type="InParanoid" id="A0A6L2PLD3"/>
<comment type="caution">
    <text evidence="8">The sequence shown here is derived from an EMBL/GenBank/DDBJ whole genome shotgun (WGS) entry which is preliminary data.</text>
</comment>
<accession>A0A6L2PLD3</accession>
<feature type="region of interest" description="Disordered" evidence="6">
    <location>
        <begin position="551"/>
        <end position="577"/>
    </location>
</feature>
<evidence type="ECO:0000256" key="4">
    <source>
        <dbReference type="ARBA" id="ARBA00022833"/>
    </source>
</evidence>
<evidence type="ECO:0000256" key="3">
    <source>
        <dbReference type="ARBA" id="ARBA00022771"/>
    </source>
</evidence>
<feature type="region of interest" description="Disordered" evidence="6">
    <location>
        <begin position="1527"/>
        <end position="1582"/>
    </location>
</feature>
<reference evidence="9" key="1">
    <citation type="submission" date="2020-01" db="EMBL/GenBank/DDBJ databases">
        <title>Draft genome sequence of the Termite Coptotermes fromosanus.</title>
        <authorList>
            <person name="Itakura S."/>
            <person name="Yosikawa Y."/>
            <person name="Umezawa K."/>
        </authorList>
    </citation>
    <scope>NUCLEOTIDE SEQUENCE [LARGE SCALE GENOMIC DNA]</scope>
</reference>
<keyword evidence="9" id="KW-1185">Reference proteome</keyword>
<keyword evidence="1" id="KW-0479">Metal-binding</keyword>
<feature type="region of interest" description="Disordered" evidence="6">
    <location>
        <begin position="1448"/>
        <end position="1468"/>
    </location>
</feature>
<gene>
    <name evidence="8" type="ORF">Cfor_01828</name>
</gene>
<dbReference type="OrthoDB" id="6417347at2759"/>
<dbReference type="PANTHER" id="PTHR24403">
    <property type="entry name" value="ZINC FINGER PROTEIN"/>
    <property type="match status" value="1"/>
</dbReference>
<dbReference type="FunFam" id="3.30.160.60:FF:001449">
    <property type="entry name" value="Uncharacterized protein, isoform C"/>
    <property type="match status" value="1"/>
</dbReference>
<dbReference type="SUPFAM" id="SSF57667">
    <property type="entry name" value="beta-beta-alpha zinc fingers"/>
    <property type="match status" value="5"/>
</dbReference>
<dbReference type="InterPro" id="IPR050688">
    <property type="entry name" value="Zinc_finger/UBP_domain"/>
</dbReference>
<feature type="compositionally biased region" description="Polar residues" evidence="6">
    <location>
        <begin position="943"/>
        <end position="954"/>
    </location>
</feature>
<dbReference type="GO" id="GO:0045944">
    <property type="term" value="P:positive regulation of transcription by RNA polymerase II"/>
    <property type="evidence" value="ECO:0007669"/>
    <property type="project" value="TreeGrafter"/>
</dbReference>
<feature type="compositionally biased region" description="Low complexity" evidence="6">
    <location>
        <begin position="1535"/>
        <end position="1547"/>
    </location>
</feature>
<evidence type="ECO:0000256" key="1">
    <source>
        <dbReference type="ARBA" id="ARBA00022723"/>
    </source>
</evidence>
<dbReference type="GO" id="GO:0008270">
    <property type="term" value="F:zinc ion binding"/>
    <property type="evidence" value="ECO:0007669"/>
    <property type="project" value="UniProtKB-KW"/>
</dbReference>
<keyword evidence="3 5" id="KW-0863">Zinc-finger</keyword>
<dbReference type="PROSITE" id="PS50157">
    <property type="entry name" value="ZINC_FINGER_C2H2_2"/>
    <property type="match status" value="9"/>
</dbReference>
<feature type="compositionally biased region" description="Basic and acidic residues" evidence="6">
    <location>
        <begin position="1561"/>
        <end position="1582"/>
    </location>
</feature>